<evidence type="ECO:0000313" key="3">
    <source>
        <dbReference type="Proteomes" id="UP000193560"/>
    </source>
</evidence>
<evidence type="ECO:0000313" key="2">
    <source>
        <dbReference type="EMBL" id="ORZ11940.1"/>
    </source>
</evidence>
<dbReference type="AlphaFoldDB" id="A0A1X2I8Z3"/>
<feature type="transmembrane region" description="Helical" evidence="1">
    <location>
        <begin position="12"/>
        <end position="38"/>
    </location>
</feature>
<accession>A0A1X2I8Z3</accession>
<protein>
    <submittedName>
        <fullName evidence="2">Uncharacterized protein</fullName>
    </submittedName>
</protein>
<keyword evidence="3" id="KW-1185">Reference proteome</keyword>
<organism evidence="2 3">
    <name type="scientific">Absidia repens</name>
    <dbReference type="NCBI Taxonomy" id="90262"/>
    <lineage>
        <taxon>Eukaryota</taxon>
        <taxon>Fungi</taxon>
        <taxon>Fungi incertae sedis</taxon>
        <taxon>Mucoromycota</taxon>
        <taxon>Mucoromycotina</taxon>
        <taxon>Mucoromycetes</taxon>
        <taxon>Mucorales</taxon>
        <taxon>Cunninghamellaceae</taxon>
        <taxon>Absidia</taxon>
    </lineage>
</organism>
<gene>
    <name evidence="2" type="ORF">BCR42DRAFT_420925</name>
</gene>
<proteinExistence type="predicted"/>
<keyword evidence="1" id="KW-0812">Transmembrane</keyword>
<sequence>MKWLHLYLVKKHMMLFFFFSSYYLSNLGFVELMLFIFYDCQIVISDVDTWEGTRKNTVDTLNTKITLSLTLCLLRKSHQLFS</sequence>
<dbReference type="EMBL" id="MCGE01000020">
    <property type="protein sequence ID" value="ORZ11940.1"/>
    <property type="molecule type" value="Genomic_DNA"/>
</dbReference>
<keyword evidence="1" id="KW-1133">Transmembrane helix</keyword>
<evidence type="ECO:0000256" key="1">
    <source>
        <dbReference type="SAM" id="Phobius"/>
    </source>
</evidence>
<name>A0A1X2I8Z3_9FUNG</name>
<comment type="caution">
    <text evidence="2">The sequence shown here is derived from an EMBL/GenBank/DDBJ whole genome shotgun (WGS) entry which is preliminary data.</text>
</comment>
<reference evidence="2 3" key="1">
    <citation type="submission" date="2016-07" db="EMBL/GenBank/DDBJ databases">
        <title>Pervasive Adenine N6-methylation of Active Genes in Fungi.</title>
        <authorList>
            <consortium name="DOE Joint Genome Institute"/>
            <person name="Mondo S.J."/>
            <person name="Dannebaum R.O."/>
            <person name="Kuo R.C."/>
            <person name="Labutti K."/>
            <person name="Haridas S."/>
            <person name="Kuo A."/>
            <person name="Salamov A."/>
            <person name="Ahrendt S.R."/>
            <person name="Lipzen A."/>
            <person name="Sullivan W."/>
            <person name="Andreopoulos W.B."/>
            <person name="Clum A."/>
            <person name="Lindquist E."/>
            <person name="Daum C."/>
            <person name="Ramamoorthy G.K."/>
            <person name="Gryganskyi A."/>
            <person name="Culley D."/>
            <person name="Magnuson J.K."/>
            <person name="James T.Y."/>
            <person name="O'Malley M.A."/>
            <person name="Stajich J.E."/>
            <person name="Spatafora J.W."/>
            <person name="Visel A."/>
            <person name="Grigoriev I.V."/>
        </authorList>
    </citation>
    <scope>NUCLEOTIDE SEQUENCE [LARGE SCALE GENOMIC DNA]</scope>
    <source>
        <strain evidence="2 3">NRRL 1336</strain>
    </source>
</reference>
<dbReference type="Proteomes" id="UP000193560">
    <property type="component" value="Unassembled WGS sequence"/>
</dbReference>
<keyword evidence="1" id="KW-0472">Membrane</keyword>